<accession>A0AAN7F262</accession>
<proteinExistence type="predicted"/>
<evidence type="ECO:0000313" key="1">
    <source>
        <dbReference type="EMBL" id="KAK4583819.1"/>
    </source>
</evidence>
<dbReference type="EMBL" id="JAXUIC010000006">
    <property type="protein sequence ID" value="KAK4583819.1"/>
    <property type="molecule type" value="Genomic_DNA"/>
</dbReference>
<reference evidence="1 2" key="1">
    <citation type="journal article" date="2023" name="G3 (Bethesda)">
        <title>A haplotype-resolved chromosome-scale genome for Quercus rubra L. provides insights into the genetics of adaptive traits for red oak species.</title>
        <authorList>
            <person name="Kapoor B."/>
            <person name="Jenkins J."/>
            <person name="Schmutz J."/>
            <person name="Zhebentyayeva T."/>
            <person name="Kuelheim C."/>
            <person name="Coggeshall M."/>
            <person name="Heim C."/>
            <person name="Lasky J.R."/>
            <person name="Leites L."/>
            <person name="Islam-Faridi N."/>
            <person name="Romero-Severson J."/>
            <person name="DeLeo V.L."/>
            <person name="Lucas S.M."/>
            <person name="Lazic D."/>
            <person name="Gailing O."/>
            <person name="Carlson J."/>
            <person name="Staton M."/>
        </authorList>
    </citation>
    <scope>NUCLEOTIDE SEQUENCE [LARGE SCALE GENOMIC DNA]</scope>
    <source>
        <strain evidence="1">Pseudo-F2</strain>
    </source>
</reference>
<dbReference type="SUPFAM" id="SSF117281">
    <property type="entry name" value="Kelch motif"/>
    <property type="match status" value="1"/>
</dbReference>
<gene>
    <name evidence="1" type="ORF">RGQ29_021799</name>
</gene>
<keyword evidence="2" id="KW-1185">Reference proteome</keyword>
<organism evidence="1 2">
    <name type="scientific">Quercus rubra</name>
    <name type="common">Northern red oak</name>
    <name type="synonym">Quercus borealis</name>
    <dbReference type="NCBI Taxonomy" id="3512"/>
    <lineage>
        <taxon>Eukaryota</taxon>
        <taxon>Viridiplantae</taxon>
        <taxon>Streptophyta</taxon>
        <taxon>Embryophyta</taxon>
        <taxon>Tracheophyta</taxon>
        <taxon>Spermatophyta</taxon>
        <taxon>Magnoliopsida</taxon>
        <taxon>eudicotyledons</taxon>
        <taxon>Gunneridae</taxon>
        <taxon>Pentapetalae</taxon>
        <taxon>rosids</taxon>
        <taxon>fabids</taxon>
        <taxon>Fagales</taxon>
        <taxon>Fagaceae</taxon>
        <taxon>Quercus</taxon>
    </lineage>
</organism>
<dbReference type="PANTHER" id="PTHR24414:SF23">
    <property type="entry name" value="F-BOX_KELCH-REPEAT PROTEIN SKIP6"/>
    <property type="match status" value="1"/>
</dbReference>
<dbReference type="PANTHER" id="PTHR24414">
    <property type="entry name" value="F-BOX/KELCH-REPEAT PROTEIN SKIP4"/>
    <property type="match status" value="1"/>
</dbReference>
<dbReference type="Pfam" id="PF01344">
    <property type="entry name" value="Kelch_1"/>
    <property type="match status" value="1"/>
</dbReference>
<name>A0AAN7F262_QUERU</name>
<dbReference type="InterPro" id="IPR050354">
    <property type="entry name" value="F-box/kelch-repeat_ARATH"/>
</dbReference>
<protein>
    <submittedName>
        <fullName evidence="1">Uncharacterized protein</fullName>
    </submittedName>
</protein>
<sequence>MDSMEEGVEEEKGWGRLDDLDGEYEICICSQKDVDEVKCYTIKVPDHEARTPLSYLISRPSAPLRSLIHGVQIRDISNFTPKNLGPLSETTNKGPQATRYLALLNKYLYSVGGDEELLRSESAEARGAEYFDIDIHQNAILMPSRFVWTLDLTCPDMGWKQLAKPMRNRRKDPQTIVVDGKLYVFGGLKGYEPIPEDRSSGRGWMEVYDPILETWESLPNPPSYTSKLECIIYGHLELEGDKHAIVVVDISEGKNKPTFLKYNVMSSTWETWFQYPVVVNSTIQCGRAVVVDGTKAYWASIVFREARNLSTVTIFGFDLKSKSWAYKDLNAGPFLGYSESFIWTDPGFLHLSDHKFCLLLHSVRSPDRVFFLYCIVLDLSAFIGHNCFPKKPLLHSAVSVQKYSLDKRIDLLDCMIINRGTQPPKKETTEGV</sequence>
<evidence type="ECO:0000313" key="2">
    <source>
        <dbReference type="Proteomes" id="UP001324115"/>
    </source>
</evidence>
<dbReference type="Proteomes" id="UP001324115">
    <property type="component" value="Unassembled WGS sequence"/>
</dbReference>
<comment type="caution">
    <text evidence="1">The sequence shown here is derived from an EMBL/GenBank/DDBJ whole genome shotgun (WGS) entry which is preliminary data.</text>
</comment>
<dbReference type="InterPro" id="IPR015915">
    <property type="entry name" value="Kelch-typ_b-propeller"/>
</dbReference>
<dbReference type="AlphaFoldDB" id="A0AAN7F262"/>
<dbReference type="InterPro" id="IPR006652">
    <property type="entry name" value="Kelch_1"/>
</dbReference>
<dbReference type="Gene3D" id="2.120.10.80">
    <property type="entry name" value="Kelch-type beta propeller"/>
    <property type="match status" value="1"/>
</dbReference>